<sequence length="333" mass="36742">MARKNLIGISDSSMPRHETPALNERPIAGLVPQTRSSSPVGGITKTLGSITQKMERAGDLERQLAEGKMVIEIDPALIDASFISDRMEMDGVELAALASQIAEHGQQVPILVRPHATAKGRYQVAYGHRRLAAVKQLGIKIRAVVRELSDEQLVVSQGQENNARANLSYIERCLFARRLEERDFSRATIMAALNVDKQALSKMLIIMRQMSLALVQLIGPAPDVGRRRWMELASHVENADVEALIGALSSADDYQTLSSNDRFQRALDLVTTQKQKPRATTPDIQTSALPVTIKKTATRSTFVFDSKAEPGFDDFVHQRLADLYAEFKGKPTA</sequence>
<dbReference type="InterPro" id="IPR036086">
    <property type="entry name" value="ParB/Sulfiredoxin_sf"/>
</dbReference>
<comment type="similarity">
    <text evidence="1">Belongs to the ParB family.</text>
</comment>
<dbReference type="InterPro" id="IPR050336">
    <property type="entry name" value="Chromosome_partition/occlusion"/>
</dbReference>
<dbReference type="InterPro" id="IPR037972">
    <property type="entry name" value="RepB_N"/>
</dbReference>
<evidence type="ECO:0000256" key="1">
    <source>
        <dbReference type="ARBA" id="ARBA00006295"/>
    </source>
</evidence>
<dbReference type="STRING" id="1867956.BJF95_23325"/>
<dbReference type="EMBL" id="MKIM01000032">
    <property type="protein sequence ID" value="OLP42524.1"/>
    <property type="molecule type" value="Genomic_DNA"/>
</dbReference>
<accession>A0A1Q8ZKV1</accession>
<dbReference type="Gene3D" id="3.90.1530.10">
    <property type="entry name" value="Conserved hypothetical protein from pyrococcus furiosus pfu- 392566-001, ParB domain"/>
    <property type="match status" value="1"/>
</dbReference>
<dbReference type="InterPro" id="IPR011111">
    <property type="entry name" value="Plasmid_RepB"/>
</dbReference>
<proteinExistence type="inferred from homology"/>
<dbReference type="PANTHER" id="PTHR33375">
    <property type="entry name" value="CHROMOSOME-PARTITIONING PROTEIN PARB-RELATED"/>
    <property type="match status" value="1"/>
</dbReference>
<name>A0A1Q8ZKV1_9HYPH</name>
<evidence type="ECO:0000313" key="4">
    <source>
        <dbReference type="EMBL" id="OLP42524.1"/>
    </source>
</evidence>
<dbReference type="GO" id="GO:0007059">
    <property type="term" value="P:chromosome segregation"/>
    <property type="evidence" value="ECO:0007669"/>
    <property type="project" value="TreeGrafter"/>
</dbReference>
<dbReference type="CDD" id="cd16405">
    <property type="entry name" value="RepB_like_N"/>
    <property type="match status" value="1"/>
</dbReference>
<reference evidence="4 5" key="1">
    <citation type="submission" date="2016-09" db="EMBL/GenBank/DDBJ databases">
        <title>Rhizobium oryziradicis sp. nov., isolated from the root of rice.</title>
        <authorList>
            <person name="Zhao J."/>
            <person name="Zhang X."/>
        </authorList>
    </citation>
    <scope>NUCLEOTIDE SEQUENCE [LARGE SCALE GENOMIC DNA]</scope>
    <source>
        <strain evidence="4 5">N19</strain>
    </source>
</reference>
<evidence type="ECO:0000256" key="2">
    <source>
        <dbReference type="SAM" id="MobiDB-lite"/>
    </source>
</evidence>
<evidence type="ECO:0000259" key="3">
    <source>
        <dbReference type="SMART" id="SM00470"/>
    </source>
</evidence>
<dbReference type="GO" id="GO:0003677">
    <property type="term" value="F:DNA binding"/>
    <property type="evidence" value="ECO:0007669"/>
    <property type="project" value="InterPro"/>
</dbReference>
<dbReference type="Pfam" id="PF07506">
    <property type="entry name" value="RepB"/>
    <property type="match status" value="1"/>
</dbReference>
<organism evidence="4 5">
    <name type="scientific">Rhizobium oryziradicis</name>
    <dbReference type="NCBI Taxonomy" id="1867956"/>
    <lineage>
        <taxon>Bacteria</taxon>
        <taxon>Pseudomonadati</taxon>
        <taxon>Pseudomonadota</taxon>
        <taxon>Alphaproteobacteria</taxon>
        <taxon>Hyphomicrobiales</taxon>
        <taxon>Rhizobiaceae</taxon>
        <taxon>Rhizobium/Agrobacterium group</taxon>
        <taxon>Rhizobium</taxon>
    </lineage>
</organism>
<dbReference type="Proteomes" id="UP000186894">
    <property type="component" value="Unassembled WGS sequence"/>
</dbReference>
<dbReference type="InterPro" id="IPR017819">
    <property type="entry name" value="Plasmid_partition_RepB"/>
</dbReference>
<dbReference type="Pfam" id="PF02195">
    <property type="entry name" value="ParB_N"/>
    <property type="match status" value="1"/>
</dbReference>
<dbReference type="RefSeq" id="WP_075641681.1">
    <property type="nucleotide sequence ID" value="NZ_MKIM01000032.1"/>
</dbReference>
<dbReference type="SUPFAM" id="SSF110849">
    <property type="entry name" value="ParB/Sulfiredoxin"/>
    <property type="match status" value="1"/>
</dbReference>
<gene>
    <name evidence="4" type="ORF">BJF95_23325</name>
</gene>
<dbReference type="InterPro" id="IPR004437">
    <property type="entry name" value="ParB/RepB/Spo0J"/>
</dbReference>
<feature type="region of interest" description="Disordered" evidence="2">
    <location>
        <begin position="1"/>
        <end position="20"/>
    </location>
</feature>
<dbReference type="SUPFAM" id="SSF109709">
    <property type="entry name" value="KorB DNA-binding domain-like"/>
    <property type="match status" value="1"/>
</dbReference>
<dbReference type="NCBIfam" id="TIGR00180">
    <property type="entry name" value="parB_part"/>
    <property type="match status" value="1"/>
</dbReference>
<evidence type="ECO:0000313" key="5">
    <source>
        <dbReference type="Proteomes" id="UP000186894"/>
    </source>
</evidence>
<feature type="domain" description="ParB-like N-terminal" evidence="3">
    <location>
        <begin position="71"/>
        <end position="162"/>
    </location>
</feature>
<dbReference type="AlphaFoldDB" id="A0A1Q8ZKV1"/>
<dbReference type="GO" id="GO:0005694">
    <property type="term" value="C:chromosome"/>
    <property type="evidence" value="ECO:0007669"/>
    <property type="project" value="TreeGrafter"/>
</dbReference>
<dbReference type="OrthoDB" id="7908920at2"/>
<dbReference type="NCBIfam" id="TIGR03454">
    <property type="entry name" value="partition_RepB"/>
    <property type="match status" value="1"/>
</dbReference>
<comment type="caution">
    <text evidence="4">The sequence shown here is derived from an EMBL/GenBank/DDBJ whole genome shotgun (WGS) entry which is preliminary data.</text>
</comment>
<protein>
    <submittedName>
        <fullName evidence="4">Plasmid partitioning protein RepB</fullName>
    </submittedName>
</protein>
<dbReference type="InterPro" id="IPR003115">
    <property type="entry name" value="ParB_N"/>
</dbReference>
<keyword evidence="5" id="KW-1185">Reference proteome</keyword>
<dbReference type="SMART" id="SM00470">
    <property type="entry name" value="ParB"/>
    <property type="match status" value="1"/>
</dbReference>
<dbReference type="PANTHER" id="PTHR33375:SF1">
    <property type="entry name" value="CHROMOSOME-PARTITIONING PROTEIN PARB-RELATED"/>
    <property type="match status" value="1"/>
</dbReference>